<name>A0A9I9E8B4_CUCME</name>
<evidence type="ECO:0000313" key="1">
    <source>
        <dbReference type="EnsemblPlants" id="MELO3C030182.2.1"/>
    </source>
</evidence>
<reference evidence="1" key="1">
    <citation type="submission" date="2023-03" db="UniProtKB">
        <authorList>
            <consortium name="EnsemblPlants"/>
        </authorList>
    </citation>
    <scope>IDENTIFICATION</scope>
</reference>
<protein>
    <submittedName>
        <fullName evidence="1">Uncharacterized protein</fullName>
    </submittedName>
</protein>
<dbReference type="Gramene" id="MELO3C030182.2.1">
    <property type="protein sequence ID" value="MELO3C030182.2.1"/>
    <property type="gene ID" value="MELO3C030182.2"/>
</dbReference>
<sequence>MALKKKTSTKPIILGRKTKREVGVKEEGENHGWSRDGVRKDCAKFREGLRRSGERNSSVYVCEWDIMKTLDFHNMDHKQGVGSTPP</sequence>
<organism evidence="1">
    <name type="scientific">Cucumis melo</name>
    <name type="common">Muskmelon</name>
    <dbReference type="NCBI Taxonomy" id="3656"/>
    <lineage>
        <taxon>Eukaryota</taxon>
        <taxon>Viridiplantae</taxon>
        <taxon>Streptophyta</taxon>
        <taxon>Embryophyta</taxon>
        <taxon>Tracheophyta</taxon>
        <taxon>Spermatophyta</taxon>
        <taxon>Magnoliopsida</taxon>
        <taxon>eudicotyledons</taxon>
        <taxon>Gunneridae</taxon>
        <taxon>Pentapetalae</taxon>
        <taxon>rosids</taxon>
        <taxon>fabids</taxon>
        <taxon>Cucurbitales</taxon>
        <taxon>Cucurbitaceae</taxon>
        <taxon>Benincaseae</taxon>
        <taxon>Cucumis</taxon>
    </lineage>
</organism>
<dbReference type="AlphaFoldDB" id="A0A9I9E8B4"/>
<proteinExistence type="predicted"/>
<dbReference type="EnsemblPlants" id="MELO3C030182.2.1">
    <property type="protein sequence ID" value="MELO3C030182.2.1"/>
    <property type="gene ID" value="MELO3C030182.2"/>
</dbReference>
<accession>A0A9I9E8B4</accession>